<sequence length="67" mass="8185">MLKRHYVHKIALYKIKSFEPNIKNKKMLFYKNKNFLHSLYGLQIFNEVNENIIPLDIVKYIKDFLII</sequence>
<evidence type="ECO:0000313" key="1">
    <source>
        <dbReference type="EMBL" id="XDO02354.1"/>
    </source>
</evidence>
<dbReference type="EMBL" id="PP542043">
    <property type="protein sequence ID" value="XDO02354.1"/>
    <property type="molecule type" value="Genomic_DNA"/>
</dbReference>
<name>A0AB39J7R4_9VIRU</name>
<organism evidence="1">
    <name type="scientific">Florenciella sp. virus SA2</name>
    <dbReference type="NCBI Taxonomy" id="3240092"/>
    <lineage>
        <taxon>Viruses</taxon>
    </lineage>
</organism>
<gene>
    <name evidence="1" type="ORF">FloV-SA2_00539</name>
</gene>
<protein>
    <submittedName>
        <fullName evidence="1">Uncharacterized protein</fullName>
    </submittedName>
</protein>
<reference evidence="1" key="1">
    <citation type="submission" date="2024-03" db="EMBL/GenBank/DDBJ databases">
        <title>Eukaryotic viruses encode the ribosomal protein eL40.</title>
        <authorList>
            <person name="Thomy J."/>
            <person name="Schvarcz C.R."/>
            <person name="McBeain K.A."/>
            <person name="Edwards K.F."/>
            <person name="Steward G.F."/>
        </authorList>
    </citation>
    <scope>NUCLEOTIDE SEQUENCE</scope>
    <source>
        <strain evidence="1">FloV-SA2</strain>
    </source>
</reference>
<accession>A0AB39J7R4</accession>
<proteinExistence type="predicted"/>